<dbReference type="InterPro" id="IPR059179">
    <property type="entry name" value="MLKL-like_MCAfunc"/>
</dbReference>
<dbReference type="SUPFAM" id="SSF56112">
    <property type="entry name" value="Protein kinase-like (PK-like)"/>
    <property type="match status" value="3"/>
</dbReference>
<dbReference type="PANTHER" id="PTHR44329">
    <property type="entry name" value="SERINE/THREONINE-PROTEIN KINASE TNNI3K-RELATED"/>
    <property type="match status" value="1"/>
</dbReference>
<evidence type="ECO:0000313" key="3">
    <source>
        <dbReference type="Proteomes" id="UP000789405"/>
    </source>
</evidence>
<keyword evidence="3" id="KW-1185">Reference proteome</keyword>
<dbReference type="InterPro" id="IPR051681">
    <property type="entry name" value="Ser/Thr_Kinases-Pseudokinases"/>
</dbReference>
<dbReference type="InterPro" id="IPR011009">
    <property type="entry name" value="Kinase-like_dom_sf"/>
</dbReference>
<dbReference type="Proteomes" id="UP000789405">
    <property type="component" value="Unassembled WGS sequence"/>
</dbReference>
<dbReference type="InterPro" id="IPR000719">
    <property type="entry name" value="Prot_kinase_dom"/>
</dbReference>
<dbReference type="CDD" id="cd21037">
    <property type="entry name" value="MLKL_NTD"/>
    <property type="match status" value="1"/>
</dbReference>
<dbReference type="GO" id="GO:0005524">
    <property type="term" value="F:ATP binding"/>
    <property type="evidence" value="ECO:0007669"/>
    <property type="project" value="InterPro"/>
</dbReference>
<gene>
    <name evidence="2" type="ORF">DERYTH_LOCUS9236</name>
</gene>
<protein>
    <submittedName>
        <fullName evidence="2">13612_t:CDS:1</fullName>
    </submittedName>
</protein>
<evidence type="ECO:0000259" key="1">
    <source>
        <dbReference type="PROSITE" id="PS50011"/>
    </source>
</evidence>
<dbReference type="Gene3D" id="3.30.200.20">
    <property type="entry name" value="Phosphorylase Kinase, domain 1"/>
    <property type="match status" value="1"/>
</dbReference>
<reference evidence="2" key="1">
    <citation type="submission" date="2021-06" db="EMBL/GenBank/DDBJ databases">
        <authorList>
            <person name="Kallberg Y."/>
            <person name="Tangrot J."/>
            <person name="Rosling A."/>
        </authorList>
    </citation>
    <scope>NUCLEOTIDE SEQUENCE</scope>
    <source>
        <strain evidence="2">MA453B</strain>
    </source>
</reference>
<dbReference type="InterPro" id="IPR001245">
    <property type="entry name" value="Ser-Thr/Tyr_kinase_cat_dom"/>
</dbReference>
<dbReference type="GO" id="GO:0004674">
    <property type="term" value="F:protein serine/threonine kinase activity"/>
    <property type="evidence" value="ECO:0007669"/>
    <property type="project" value="TreeGrafter"/>
</dbReference>
<dbReference type="GO" id="GO:0007166">
    <property type="term" value="P:cell surface receptor signaling pathway"/>
    <property type="evidence" value="ECO:0007669"/>
    <property type="project" value="InterPro"/>
</dbReference>
<proteinExistence type="predicted"/>
<dbReference type="PROSITE" id="PS50011">
    <property type="entry name" value="PROTEIN_KINASE_DOM"/>
    <property type="match status" value="1"/>
</dbReference>
<dbReference type="EMBL" id="CAJVPY010004998">
    <property type="protein sequence ID" value="CAG8632857.1"/>
    <property type="molecule type" value="Genomic_DNA"/>
</dbReference>
<dbReference type="InterPro" id="IPR036537">
    <property type="entry name" value="Adaptor_Cbl_N_dom_sf"/>
</dbReference>
<sequence length="793" mass="91822">MAHLFVSSESDCNNDIERNELSELKILDSGGFGTVYRGIWNKGEMNEQEIAAKYIIRKNTPESDRDFGRETNDGHISEIRGVQAYVDPKLLDKKSKSDHTPADTNAVDIKSKLVKESDVDVNLNSDYTHSIESHIDTKSRSNYTHTKESDIYSYGVLMWEIYTCRPPFQDRGGNTLTLAICLGERERHEIGMPLDYIKIYEKCWDQDPSFRPGISKILDDLKIIKPSPTYQEYNDALFIEPLSYVEQFDSTIVEELTQNYDEVDCDNLQIPVSLEISVNFDTFASPIKEAHNLFEEIKKSYDNAQLNIRICGVLIKCINSAECDVNNLQIDKRNHTSFATLENYRLFQLFLQNIRKIRDFIKNVSNIKGLKNYIQKTNYGFSLGLLKDEFYQLLDELKKSISSLKFKIDIEEQINDIFNYDIEETTKFIHAFRYNFDNNLYTMFKAIEETSARLIAKQKFSDAELLDCLIQEVDSFDTMNLKRYSSNQKDTLCIHAALFKNLENSVNIIKFYGILHDPLSGSMCLITNFYHSRLNSVDSENLQIGRDRIKTIAPEILSRQHHSVCKYDFRSEIYSFGIILWEILDRKNPYDVYGDDIYAIKDAILNNKRISWNFNNCMPSKYIDMMKQDNRPTICEMFKVLYDIVNNPENSQSCVNSSKSDFSQCNFSSIEDAVKEARKKGGNQQKALEYIKMLSEIGDTKASYYRGYFLQQNLNNGPKLSKYEYKKCQKEIARTIYRDGLAGMEYIEEGTHYLKLAAWGNYEKAIDAFARKTVEKAISILTLIMAKTRCLAM</sequence>
<name>A0A9N9D9F3_9GLOM</name>
<dbReference type="Pfam" id="PF07714">
    <property type="entry name" value="PK_Tyr_Ser-Thr"/>
    <property type="match status" value="1"/>
</dbReference>
<dbReference type="Gene3D" id="1.10.510.10">
    <property type="entry name" value="Transferase(Phosphotransferase) domain 1"/>
    <property type="match status" value="2"/>
</dbReference>
<dbReference type="OrthoDB" id="2426526at2759"/>
<dbReference type="AlphaFoldDB" id="A0A9N9D9F3"/>
<dbReference type="Gene3D" id="1.20.930.20">
    <property type="entry name" value="Adaptor protein Cbl, N-terminal domain"/>
    <property type="match status" value="1"/>
</dbReference>
<comment type="caution">
    <text evidence="2">The sequence shown here is derived from an EMBL/GenBank/DDBJ whole genome shotgun (WGS) entry which is preliminary data.</text>
</comment>
<evidence type="ECO:0000313" key="2">
    <source>
        <dbReference type="EMBL" id="CAG8632857.1"/>
    </source>
</evidence>
<feature type="domain" description="Protein kinase" evidence="1">
    <location>
        <begin position="1"/>
        <end position="230"/>
    </location>
</feature>
<organism evidence="2 3">
    <name type="scientific">Dentiscutata erythropus</name>
    <dbReference type="NCBI Taxonomy" id="1348616"/>
    <lineage>
        <taxon>Eukaryota</taxon>
        <taxon>Fungi</taxon>
        <taxon>Fungi incertae sedis</taxon>
        <taxon>Mucoromycota</taxon>
        <taxon>Glomeromycotina</taxon>
        <taxon>Glomeromycetes</taxon>
        <taxon>Diversisporales</taxon>
        <taxon>Gigasporaceae</taxon>
        <taxon>Dentiscutata</taxon>
    </lineage>
</organism>
<accession>A0A9N9D9F3</accession>